<organism evidence="1 2">
    <name type="scientific">Nibea albiflora</name>
    <name type="common">Yellow drum</name>
    <name type="synonym">Corvina albiflora</name>
    <dbReference type="NCBI Taxonomy" id="240163"/>
    <lineage>
        <taxon>Eukaryota</taxon>
        <taxon>Metazoa</taxon>
        <taxon>Chordata</taxon>
        <taxon>Craniata</taxon>
        <taxon>Vertebrata</taxon>
        <taxon>Euteleostomi</taxon>
        <taxon>Actinopterygii</taxon>
        <taxon>Neopterygii</taxon>
        <taxon>Teleostei</taxon>
        <taxon>Neoteleostei</taxon>
        <taxon>Acanthomorphata</taxon>
        <taxon>Eupercaria</taxon>
        <taxon>Sciaenidae</taxon>
        <taxon>Nibea</taxon>
    </lineage>
</organism>
<evidence type="ECO:0000313" key="1">
    <source>
        <dbReference type="EMBL" id="KAG8003861.1"/>
    </source>
</evidence>
<dbReference type="Proteomes" id="UP000805704">
    <property type="component" value="Chromosome 3"/>
</dbReference>
<keyword evidence="2" id="KW-1185">Reference proteome</keyword>
<name>A0ACB7ESQ1_NIBAL</name>
<comment type="caution">
    <text evidence="1">The sequence shown here is derived from an EMBL/GenBank/DDBJ whole genome shotgun (WGS) entry which is preliminary data.</text>
</comment>
<protein>
    <submittedName>
        <fullName evidence="1">Aurora kinase B</fullName>
    </submittedName>
</protein>
<keyword evidence="1" id="KW-0418">Kinase</keyword>
<dbReference type="EMBL" id="CM024791">
    <property type="protein sequence ID" value="KAG8003861.1"/>
    <property type="molecule type" value="Genomic_DNA"/>
</dbReference>
<gene>
    <name evidence="1" type="primary">AURKB</name>
    <name evidence="1" type="ORF">GBF38_007859</name>
</gene>
<sequence>MSLQNKENYNPGGYQRTFTTPSMVAGPQRVQVKPRAEMDRNAITAFVWCIHCCTFPHRKISIDDFDIGRPLGKGKFGNVYLARVKKPQAIVALKVLFKSQMEKEGVEHQLRREIEIQAHLKHPNILRFYNYFHDRKRVFLVLEYAPRGEMYKELQRCGRFDDQRTATYMEEISDALLYCHEKKVIHRDIKPENLLLGYRGELKIADFGWSVHAPSLRRRTMCGTLDYLPPEMIEGHTHSEKVDLWCIGVLCYECLIGNPPFETASHSETYKRIMKVDLKFPRSISDGARDLVSKLLRHNPTDRLSLQSVIDHPWPAYLNLKQRVDNFVSNHLSNHTWSPHLNKNQLRNNIRQLVLQSGMLEQGVDRIVAQVVDPKINHIFRPQVERVVREFLSPGSCSEEPPPPLPPTETKPDSSIFEQASSSTPATTSASDAMSILDTITSLNQEASVWASSSTDKGRRGHASDEPMQLVEEGEQDMCVVEEGDGQHDGKALEDAEELASEVQALEVKTEDTQEQMDVGKEGLLEEMKTEEEETGTQELIEEEKDKAASKTTGKPSEEKQDDDLLKSSQAKQKARERIKEGEVLYLFYISKQCTGDAEEDRKPRRKAYVHKPFLYSRYYSDSDDEVTVEERRRSAAKDKEERLLKRQQNRERMEEKRKQKTGQTEEQDHKKQKSGDSAGLEGPRAKEARKERKVLEKKMALNRKRKLDSRKEGDVSSRKKGDPEGSKKAEVKSTTSKTPQPKLIRNLSESASSDERHRRTSGSVSEDSSEARKLPDKSRTHSFILELEQGSQEALKQRSVGKFDRLSRKELHSKERKEKERSLSDERGKLKQKQEKKPEHQAEESQQKEGAAVKVSSEEKGEKKPKIKSEKKMAGTTREGKLAVSEADEGPKDAPVKKVKAPSVEPVKAEKDKLREKEKEKDKSKEKEKVKGEKTSAKSDIKQLLRPDSAGSSEDRSDMEPGSDISKKKDKHSKEVLKRSKSHSEDRQGDKPKSKIESKDSEKEKTKADQDGQKPNKSSSDTDKDPKRAKPTEKGRIEKSKSKFKEETKTLSSKTENKVQSSEVKSTGAAPVSKPETAKEKKKEGNAKEQRKVSEEAPHEKSEIKSAKKKLEKKEKVPEKRDDSQDEKKATKEDKLEKSDKSSKSSVSSLSLDAEEQPKKRSVLQDTSTDSDPITTTVTTSFSDDTCDALSDITPEPPEGETESRLSDIPAVPAEADALLALMDVCTSAEARLLPESGQEDAIPEMTLQDADMKMKEAALTLLSMDPDSTVTSSLICQDTREAPDVNQTAAQPMETTDAEREEQHPPVDVQTAAEAVELPAAEPSPVPSQQTDEFVDEKPNTADVSEDSKKEMEVESVQVSECLPPQRKPEVQKLLLKHNRMKKWHHHQLPKKVSADAVVCEAEEVRGATEESTVAVVADTTEEASEMSSKQEQTEPDVSEPATESPKMELRAPEKTDEIAESGSESQSKLVKQISNVSSTDSQEDEKGSDLSEKEEKTEGRGRRKRKLSSQKVAAVKESGDETEEKESKGQPPAEETDQEKLVEVKPPRRGRSSRTSEEAEKDQPQGPEKPEETLSRGRRRSGGAAKEAAADDEKKDENKKEESTDETSSRKPAESEESTEEESVPKKISRRGSEVSLPSPVPEDAEAAGSSDSKATSDSRMFGKPALKRKRSEEVEESVEVGFVVSLCILILNLYLFLRLRVLMSIQTLNLQETQAEEDAMKDGSQQEQSEQQPESDSDKKAEEKEAEQNDEEEEEEDGEEKGTAARATTRSASRLEAER</sequence>
<accession>A0ACB7ESQ1</accession>
<evidence type="ECO:0000313" key="2">
    <source>
        <dbReference type="Proteomes" id="UP000805704"/>
    </source>
</evidence>
<proteinExistence type="predicted"/>
<keyword evidence="1" id="KW-0808">Transferase</keyword>
<reference evidence="1" key="1">
    <citation type="submission" date="2020-04" db="EMBL/GenBank/DDBJ databases">
        <title>A chromosome-scale assembly and high-density genetic map of the yellow drum (Nibea albiflora) genome.</title>
        <authorList>
            <person name="Xu D."/>
            <person name="Zhang W."/>
            <person name="Chen R."/>
            <person name="Tan P."/>
            <person name="Wang L."/>
            <person name="Song H."/>
            <person name="Tian L."/>
            <person name="Zhu Q."/>
            <person name="Wang B."/>
        </authorList>
    </citation>
    <scope>NUCLEOTIDE SEQUENCE</scope>
    <source>
        <strain evidence="1">ZJHYS-2018</strain>
    </source>
</reference>